<dbReference type="EMBL" id="SGPM01000004">
    <property type="protein sequence ID" value="THH33680.1"/>
    <property type="molecule type" value="Genomic_DNA"/>
</dbReference>
<dbReference type="OrthoDB" id="514823at2759"/>
<feature type="compositionally biased region" description="Acidic residues" evidence="5">
    <location>
        <begin position="89"/>
        <end position="100"/>
    </location>
</feature>
<reference evidence="6" key="1">
    <citation type="submission" date="2019-02" db="EMBL/GenBank/DDBJ databases">
        <title>Genome sequencing of the rare red list fungi Antrodiella citrinella (Flaviporus citrinellus).</title>
        <authorList>
            <person name="Buettner E."/>
            <person name="Kellner H."/>
        </authorList>
    </citation>
    <scope>NUCLEOTIDE SEQUENCE [LARGE SCALE GENOMIC DNA]</scope>
    <source>
        <strain evidence="6">DSM 108506</strain>
    </source>
</reference>
<feature type="compositionally biased region" description="Low complexity" evidence="5">
    <location>
        <begin position="547"/>
        <end position="571"/>
    </location>
</feature>
<evidence type="ECO:0000256" key="4">
    <source>
        <dbReference type="ARBA" id="ARBA00023242"/>
    </source>
</evidence>
<dbReference type="Pfam" id="PF09507">
    <property type="entry name" value="CDC27"/>
    <property type="match status" value="1"/>
</dbReference>
<keyword evidence="4" id="KW-0539">Nucleus</keyword>
<feature type="compositionally biased region" description="Basic and acidic residues" evidence="5">
    <location>
        <begin position="263"/>
        <end position="274"/>
    </location>
</feature>
<feature type="compositionally biased region" description="Basic and acidic residues" evidence="5">
    <location>
        <begin position="217"/>
        <end position="238"/>
    </location>
</feature>
<feature type="compositionally biased region" description="Polar residues" evidence="5">
    <location>
        <begin position="69"/>
        <end position="79"/>
    </location>
</feature>
<evidence type="ECO:0000313" key="7">
    <source>
        <dbReference type="Proteomes" id="UP000308730"/>
    </source>
</evidence>
<evidence type="ECO:0000256" key="1">
    <source>
        <dbReference type="ARBA" id="ARBA00004123"/>
    </source>
</evidence>
<keyword evidence="7" id="KW-1185">Reference proteome</keyword>
<feature type="region of interest" description="Disordered" evidence="5">
    <location>
        <begin position="63"/>
        <end position="105"/>
    </location>
</feature>
<dbReference type="PANTHER" id="PTHR17598:SF13">
    <property type="entry name" value="DNA POLYMERASE DELTA SUBUNIT 3"/>
    <property type="match status" value="1"/>
</dbReference>
<comment type="subcellular location">
    <subcellularLocation>
        <location evidence="1">Nucleus</location>
    </subcellularLocation>
</comment>
<feature type="compositionally biased region" description="Basic and acidic residues" evidence="5">
    <location>
        <begin position="191"/>
        <end position="208"/>
    </location>
</feature>
<evidence type="ECO:0000313" key="6">
    <source>
        <dbReference type="EMBL" id="THH33680.1"/>
    </source>
</evidence>
<feature type="compositionally biased region" description="Polar residues" evidence="5">
    <location>
        <begin position="425"/>
        <end position="441"/>
    </location>
</feature>
<dbReference type="AlphaFoldDB" id="A0A4S4NCE6"/>
<feature type="compositionally biased region" description="Basic and acidic residues" evidence="5">
    <location>
        <begin position="526"/>
        <end position="546"/>
    </location>
</feature>
<feature type="compositionally biased region" description="Basic and acidic residues" evidence="5">
    <location>
        <begin position="293"/>
        <end position="309"/>
    </location>
</feature>
<feature type="region of interest" description="Disordered" evidence="5">
    <location>
        <begin position="186"/>
        <end position="409"/>
    </location>
</feature>
<organism evidence="6 7">
    <name type="scientific">Antrodiella citrinella</name>
    <dbReference type="NCBI Taxonomy" id="2447956"/>
    <lineage>
        <taxon>Eukaryota</taxon>
        <taxon>Fungi</taxon>
        <taxon>Dikarya</taxon>
        <taxon>Basidiomycota</taxon>
        <taxon>Agaricomycotina</taxon>
        <taxon>Agaricomycetes</taxon>
        <taxon>Polyporales</taxon>
        <taxon>Steccherinaceae</taxon>
        <taxon>Antrodiella</taxon>
    </lineage>
</organism>
<name>A0A4S4NCE6_9APHY</name>
<dbReference type="GO" id="GO:0003887">
    <property type="term" value="F:DNA-directed DNA polymerase activity"/>
    <property type="evidence" value="ECO:0007669"/>
    <property type="project" value="TreeGrafter"/>
</dbReference>
<gene>
    <name evidence="6" type="ORF">EUX98_g584</name>
</gene>
<dbReference type="InterPro" id="IPR019038">
    <property type="entry name" value="POLD3"/>
</dbReference>
<dbReference type="PANTHER" id="PTHR17598">
    <property type="entry name" value="DNA POLYMERASE DELTA SUBUNIT 3"/>
    <property type="match status" value="1"/>
</dbReference>
<accession>A0A4S4NCE6</accession>
<dbReference type="Proteomes" id="UP000308730">
    <property type="component" value="Unassembled WGS sequence"/>
</dbReference>
<dbReference type="GO" id="GO:1904161">
    <property type="term" value="P:DNA synthesis involved in UV-damage excision repair"/>
    <property type="evidence" value="ECO:0007669"/>
    <property type="project" value="TreeGrafter"/>
</dbReference>
<dbReference type="GO" id="GO:0006297">
    <property type="term" value="P:nucleotide-excision repair, DNA gap filling"/>
    <property type="evidence" value="ECO:0007669"/>
    <property type="project" value="TreeGrafter"/>
</dbReference>
<proteinExistence type="predicted"/>
<evidence type="ECO:0000256" key="5">
    <source>
        <dbReference type="SAM" id="MobiDB-lite"/>
    </source>
</evidence>
<dbReference type="GO" id="GO:0043625">
    <property type="term" value="C:delta DNA polymerase complex"/>
    <property type="evidence" value="ECO:0007669"/>
    <property type="project" value="InterPro"/>
</dbReference>
<keyword evidence="3" id="KW-0235">DNA replication</keyword>
<dbReference type="GO" id="GO:0006271">
    <property type="term" value="P:DNA strand elongation involved in DNA replication"/>
    <property type="evidence" value="ECO:0007669"/>
    <property type="project" value="TreeGrafter"/>
</dbReference>
<dbReference type="Gene3D" id="3.90.1030.20">
    <property type="entry name" value="DNA polymerase delta, p66 (Cdc27) subunit, wHTH domain"/>
    <property type="match status" value="1"/>
</dbReference>
<evidence type="ECO:0000256" key="2">
    <source>
        <dbReference type="ARBA" id="ARBA00017589"/>
    </source>
</evidence>
<sequence length="579" mass="63071">MSKINDYLTKQLFIEKNVVTYRILSRALNIHVNEAKNELATFFASPRPPPEQPYATYIISGEKHAPARSQKNTDTQESAPSEADKMDVDSQEPVEEEEAGGEAVHQTTMVLVGQNELETTRTQFSRIYSEHLYSLSPSPLHDGGLICSSSSHVYEADTKISAEASTLLGRIVGSIHVGKIIPSTVASSSKVKAEPARKPGLKKEEKTATPEPKLKRKDTSEPVKKEVKEEDVPTESEKLAQASGKLDWSKAKAKGTKVTKTGKSAEVDKAKEEAMDTDIAEETQKKLSVAKGKAVEKSGSKSLETEQLKRGTKRKSALQMDSDSDSEPKPSPPVKAPIRPTRGTKRKSGVESDADSGVESTRRRSPAIPVKGKGKKVIISDDEEEEEALIKPKGKGKQATKAPLKKEEVPQSLKAMFDIEDDQIIQGSVPSADKPSSTEAESQPGDEDVEMAVDSDVPVTKKAPQKKRKEKKVIPVGSNGLKKKRVVKQKMHEDEAGYMVTEDYSSYESVDEEEPEPPKARKGAKAKKETSEDTKSAKASLKEPRKAATTKSSDSSTAKKSSGSKLSGKGSIQNFFNKK</sequence>
<comment type="caution">
    <text evidence="6">The sequence shown here is derived from an EMBL/GenBank/DDBJ whole genome shotgun (WGS) entry which is preliminary data.</text>
</comment>
<protein>
    <recommendedName>
        <fullName evidence="2">DNA polymerase delta subunit 3</fullName>
    </recommendedName>
</protein>
<feature type="compositionally biased region" description="Acidic residues" evidence="5">
    <location>
        <begin position="444"/>
        <end position="453"/>
    </location>
</feature>
<evidence type="ECO:0000256" key="3">
    <source>
        <dbReference type="ARBA" id="ARBA00022705"/>
    </source>
</evidence>
<feature type="region of interest" description="Disordered" evidence="5">
    <location>
        <begin position="424"/>
        <end position="579"/>
    </location>
</feature>
<dbReference type="InterPro" id="IPR041913">
    <property type="entry name" value="POLD3_sf"/>
</dbReference>